<feature type="compositionally biased region" description="Basic residues" evidence="7">
    <location>
        <begin position="161"/>
        <end position="171"/>
    </location>
</feature>
<protein>
    <submittedName>
        <fullName evidence="10">Kinectin 1</fullName>
    </submittedName>
</protein>
<dbReference type="Proteomes" id="UP000694400">
    <property type="component" value="Chromosome 5"/>
</dbReference>
<reference evidence="10" key="2">
    <citation type="submission" date="2025-08" db="UniProtKB">
        <authorList>
            <consortium name="Ensembl"/>
        </authorList>
    </citation>
    <scope>IDENTIFICATION</scope>
</reference>
<keyword evidence="2 8" id="KW-0812">Transmembrane</keyword>
<feature type="compositionally biased region" description="Basic and acidic residues" evidence="7">
    <location>
        <begin position="172"/>
        <end position="181"/>
    </location>
</feature>
<dbReference type="InterPro" id="IPR024854">
    <property type="entry name" value="Kinectin"/>
</dbReference>
<dbReference type="GO" id="GO:0007018">
    <property type="term" value="P:microtubule-based movement"/>
    <property type="evidence" value="ECO:0007669"/>
    <property type="project" value="InterPro"/>
</dbReference>
<keyword evidence="6" id="KW-0175">Coiled coil</keyword>
<dbReference type="PANTHER" id="PTHR18864">
    <property type="entry name" value="KINECTIN"/>
    <property type="match status" value="1"/>
</dbReference>
<comment type="subcellular location">
    <subcellularLocation>
        <location evidence="1">Endoplasmic reticulum membrane</location>
        <topology evidence="1">Single-pass membrane protein</topology>
    </subcellularLocation>
</comment>
<dbReference type="GO" id="GO:0005789">
    <property type="term" value="C:endoplasmic reticulum membrane"/>
    <property type="evidence" value="ECO:0007669"/>
    <property type="project" value="UniProtKB-SubCell"/>
</dbReference>
<feature type="compositionally biased region" description="Basic and acidic residues" evidence="7">
    <location>
        <begin position="121"/>
        <end position="135"/>
    </location>
</feature>
<evidence type="ECO:0000256" key="7">
    <source>
        <dbReference type="SAM" id="MobiDB-lite"/>
    </source>
</evidence>
<dbReference type="Pfam" id="PF05104">
    <property type="entry name" value="Rib_recp_KP_reg"/>
    <property type="match status" value="1"/>
</dbReference>
<proteinExistence type="predicted"/>
<feature type="coiled-coil region" evidence="6">
    <location>
        <begin position="886"/>
        <end position="1043"/>
    </location>
</feature>
<sequence>MEFYESTYFIILIPSVVITVIFLFFWLFMKETLYDEVLAKQKRDLKFPPAKSDKKKTEKKKNKKKEAQNGNIHESDSESTPRDFKLSDALGTDEEHVVPVPLSMAEASSGVRERKKKEKKQKASQDDHVTKESEGSKSSGKKVEPVPVTKQPTPPSESAASKKKPGQKKQKNGMDDQDSKTDSVASPAKKQDPVLLHQEIKPENVSGKKKVSAKKQKVDNVLVDEPLIQATTYIPLMDNSDAGTLEKREVVEVVKQNMNEGIQKSSGKKMKNETDKENAEVKFKDFVMAMKNMIFTEDEARCVVEVLKEKSGAIHDVLQKASKAESAAAIHQLQDKEKMLAAVKEEAAVAKEQCKQLSQELVAEKERNGLLTSKIHVSYQESQQMKMKFQQLREQMEAEISHLKQENGILRDAVSTSTNQMESKQSAELNKLRQDYARLVNELGEKSSKLQQEELQKKNAEQAVAQLKVQQQEAERRWEEIQAYLRKRTAEHEAAQQDVQNKLVAKDNEIQSLHSKLTDTMVSKQQLEQRMLQLMENEQKRATKEDSMQMRVQVLLFFFFLLQTSASVLAEELHKVIAEKDKQLKQMEDSLGNEHANLTSKEEELKAAAAHELERMQKSIHIKDDKIRTLEEQLREELAQTANTKEEFKVLKDQNQTLQAEVQKLQTLLSEPVQEKDDKIKTVEELLEAGLIQVANKEEDLKALHTENSSLRKELQSLQIQLSEQVEELLQAEILKVASKEKTVQVSVSIPSAMSKRAEVYSVSVCMYWYRLKGKENQVKTMEALLEEKEKEIVKKGEWLKDLREKNWKAMEALASTEKLLQDKVNKTAKEKQQHLEAAEVETRELLQKLFPNVSLPTNVSHSEWICGFEKMAKEYLRGASGSEDVKAMEQKLKEAEEMHILLQLECEKYKSVLAETEGILQRLQRSVEEEESKWKIKVEESQKELKQMRSSVLSLEHEVERLREEIKEVETLKKEREHLESELEKAEIERSTYVSEVRELKDLLTELQKKLDDSYSEAVRQNEELNLLKTQLNETLSKLKVDQNERQKVAGDLPKVSRDPYEMQIFKGVKQRMEVSFSLKVRIKAWKEESTLLVMGSRGRKQNKVCSDQTVKQGGHFPVVL</sequence>
<feature type="domain" description="Ribosome receptor lysine/proline rich" evidence="9">
    <location>
        <begin position="29"/>
        <end position="142"/>
    </location>
</feature>
<keyword evidence="3" id="KW-0256">Endoplasmic reticulum</keyword>
<dbReference type="GO" id="GO:0015031">
    <property type="term" value="P:protein transport"/>
    <property type="evidence" value="ECO:0007669"/>
    <property type="project" value="InterPro"/>
</dbReference>
<evidence type="ECO:0000256" key="6">
    <source>
        <dbReference type="SAM" id="Coils"/>
    </source>
</evidence>
<evidence type="ECO:0000256" key="8">
    <source>
        <dbReference type="SAM" id="Phobius"/>
    </source>
</evidence>
<evidence type="ECO:0000259" key="9">
    <source>
        <dbReference type="Pfam" id="PF05104"/>
    </source>
</evidence>
<dbReference type="InterPro" id="IPR007794">
    <property type="entry name" value="Rib_rcpt_KP"/>
</dbReference>
<feature type="transmembrane region" description="Helical" evidence="8">
    <location>
        <begin position="6"/>
        <end position="28"/>
    </location>
</feature>
<dbReference type="PANTHER" id="PTHR18864:SF1">
    <property type="entry name" value="KINECTIN"/>
    <property type="match status" value="1"/>
</dbReference>
<dbReference type="AlphaFoldDB" id="A0A8B9QQF1"/>
<dbReference type="Ensembl" id="ENSAPLT00020000817.1">
    <property type="protein sequence ID" value="ENSAPLP00020000769.1"/>
    <property type="gene ID" value="ENSAPLG00020000512.1"/>
</dbReference>
<name>A0A8B9QQF1_ANAPL</name>
<evidence type="ECO:0000313" key="10">
    <source>
        <dbReference type="Ensembl" id="ENSAPLP00020000769.1"/>
    </source>
</evidence>
<feature type="coiled-coil region" evidence="6">
    <location>
        <begin position="570"/>
        <end position="735"/>
    </location>
</feature>
<feature type="compositionally biased region" description="Basic and acidic residues" evidence="7">
    <location>
        <begin position="46"/>
        <end position="56"/>
    </location>
</feature>
<evidence type="ECO:0000256" key="3">
    <source>
        <dbReference type="ARBA" id="ARBA00022824"/>
    </source>
</evidence>
<organism evidence="10 11">
    <name type="scientific">Anas platyrhynchos</name>
    <name type="common">Mallard</name>
    <name type="synonym">Anas boschas</name>
    <dbReference type="NCBI Taxonomy" id="8839"/>
    <lineage>
        <taxon>Eukaryota</taxon>
        <taxon>Metazoa</taxon>
        <taxon>Chordata</taxon>
        <taxon>Craniata</taxon>
        <taxon>Vertebrata</taxon>
        <taxon>Euteleostomi</taxon>
        <taxon>Archelosauria</taxon>
        <taxon>Archosauria</taxon>
        <taxon>Dinosauria</taxon>
        <taxon>Saurischia</taxon>
        <taxon>Theropoda</taxon>
        <taxon>Coelurosauria</taxon>
        <taxon>Aves</taxon>
        <taxon>Neognathae</taxon>
        <taxon>Galloanserae</taxon>
        <taxon>Anseriformes</taxon>
        <taxon>Anatidae</taxon>
        <taxon>Anatinae</taxon>
        <taxon>Anas</taxon>
    </lineage>
</organism>
<feature type="region of interest" description="Disordered" evidence="7">
    <location>
        <begin position="46"/>
        <end position="212"/>
    </location>
</feature>
<feature type="compositionally biased region" description="Basic and acidic residues" evidence="7">
    <location>
        <begin position="73"/>
        <end position="86"/>
    </location>
</feature>
<evidence type="ECO:0000256" key="4">
    <source>
        <dbReference type="ARBA" id="ARBA00022989"/>
    </source>
</evidence>
<evidence type="ECO:0000256" key="5">
    <source>
        <dbReference type="ARBA" id="ARBA00023136"/>
    </source>
</evidence>
<evidence type="ECO:0000256" key="1">
    <source>
        <dbReference type="ARBA" id="ARBA00004389"/>
    </source>
</evidence>
<accession>A0A8B9QQF1</accession>
<evidence type="ECO:0000313" key="11">
    <source>
        <dbReference type="Proteomes" id="UP000694400"/>
    </source>
</evidence>
<feature type="coiled-coil region" evidence="6">
    <location>
        <begin position="333"/>
        <end position="477"/>
    </location>
</feature>
<evidence type="ECO:0000256" key="2">
    <source>
        <dbReference type="ARBA" id="ARBA00022692"/>
    </source>
</evidence>
<keyword evidence="4 8" id="KW-1133">Transmembrane helix</keyword>
<feature type="coiled-coil region" evidence="6">
    <location>
        <begin position="822"/>
        <end position="849"/>
    </location>
</feature>
<reference evidence="10" key="1">
    <citation type="submission" date="2019-08" db="EMBL/GenBank/DDBJ databases">
        <title>Three high-quality genomes provides insights into domestication of ducks.</title>
        <authorList>
            <person name="Hou Z.C."/>
            <person name="Zhu F."/>
            <person name="Yin Z.T."/>
            <person name="Zhang F."/>
        </authorList>
    </citation>
    <scope>NUCLEOTIDE SEQUENCE [LARGE SCALE GENOMIC DNA]</scope>
</reference>
<dbReference type="GO" id="GO:0019894">
    <property type="term" value="F:kinesin binding"/>
    <property type="evidence" value="ECO:0007669"/>
    <property type="project" value="InterPro"/>
</dbReference>
<keyword evidence="5 8" id="KW-0472">Membrane</keyword>
<reference evidence="10" key="3">
    <citation type="submission" date="2025-09" db="UniProtKB">
        <authorList>
            <consortium name="Ensembl"/>
        </authorList>
    </citation>
    <scope>IDENTIFICATION</scope>
</reference>